<feature type="chain" id="PRO_5013046375" evidence="1">
    <location>
        <begin position="25"/>
        <end position="174"/>
    </location>
</feature>
<gene>
    <name evidence="2" type="ORF">B1202_10160</name>
</gene>
<accession>A0A1T1GWJ8</accession>
<keyword evidence="3" id="KW-1185">Reference proteome</keyword>
<feature type="signal peptide" evidence="1">
    <location>
        <begin position="1"/>
        <end position="24"/>
    </location>
</feature>
<name>A0A1T1GWJ8_9GAMM</name>
<evidence type="ECO:0000313" key="2">
    <source>
        <dbReference type="EMBL" id="OOV81992.1"/>
    </source>
</evidence>
<comment type="caution">
    <text evidence="2">The sequence shown here is derived from an EMBL/GenBank/DDBJ whole genome shotgun (WGS) entry which is preliminary data.</text>
</comment>
<dbReference type="Proteomes" id="UP000191160">
    <property type="component" value="Unassembled WGS sequence"/>
</dbReference>
<organism evidence="2 3">
    <name type="scientific">Acinetobacter amyesii</name>
    <dbReference type="NCBI Taxonomy" id="2942470"/>
    <lineage>
        <taxon>Bacteria</taxon>
        <taxon>Pseudomonadati</taxon>
        <taxon>Pseudomonadota</taxon>
        <taxon>Gammaproteobacteria</taxon>
        <taxon>Moraxellales</taxon>
        <taxon>Moraxellaceae</taxon>
        <taxon>Acinetobacter</taxon>
    </lineage>
</organism>
<evidence type="ECO:0000256" key="1">
    <source>
        <dbReference type="SAM" id="SignalP"/>
    </source>
</evidence>
<dbReference type="EMBL" id="MVKX01000006">
    <property type="protein sequence ID" value="OOV81992.1"/>
    <property type="molecule type" value="Genomic_DNA"/>
</dbReference>
<evidence type="ECO:0000313" key="3">
    <source>
        <dbReference type="Proteomes" id="UP000191160"/>
    </source>
</evidence>
<reference evidence="2 3" key="1">
    <citation type="submission" date="2017-02" db="EMBL/GenBank/DDBJ databases">
        <title>Acinetobacter sp. ANC 4945, whole genome shotgun sequencing project.</title>
        <authorList>
            <person name="Radolfova-Krizova L."/>
            <person name="Al Atrouni A."/>
            <person name="Nemec A."/>
        </authorList>
    </citation>
    <scope>NUCLEOTIDE SEQUENCE [LARGE SCALE GENOMIC DNA]</scope>
    <source>
        <strain evidence="2 3">ANC 4945</strain>
    </source>
</reference>
<sequence length="174" mass="19204">MNLPKSVSVLVFVSAAMTAMNTLAAEKATTKAEDTEQQAIQMPALTIMAEREMRAETGIVEYQEQVDRRKALQQRVMQLERDTQNKGVDATIVSNVDVLPATAVPDMSNLSPLMQQHVLDIAAGLQSSDPRNGLYIMLQPFGIDRNATNVQISREQINLGNIDRQLNTNPIKTP</sequence>
<keyword evidence="1" id="KW-0732">Signal</keyword>
<dbReference type="AlphaFoldDB" id="A0A1T1GWJ8"/>
<proteinExistence type="predicted"/>
<protein>
    <submittedName>
        <fullName evidence="2">Uncharacterized protein</fullName>
    </submittedName>
</protein>